<organism evidence="3 4">
    <name type="scientific">Tahibacter aquaticus</name>
    <dbReference type="NCBI Taxonomy" id="520092"/>
    <lineage>
        <taxon>Bacteria</taxon>
        <taxon>Pseudomonadati</taxon>
        <taxon>Pseudomonadota</taxon>
        <taxon>Gammaproteobacteria</taxon>
        <taxon>Lysobacterales</taxon>
        <taxon>Rhodanobacteraceae</taxon>
        <taxon>Tahibacter</taxon>
    </lineage>
</organism>
<dbReference type="InterPro" id="IPR032466">
    <property type="entry name" value="Metal_Hydrolase"/>
</dbReference>
<dbReference type="RefSeq" id="WP_166654006.1">
    <property type="nucleotide sequence ID" value="NZ_SNZH01000005.1"/>
</dbReference>
<dbReference type="SUPFAM" id="SSF51556">
    <property type="entry name" value="Metallo-dependent hydrolases"/>
    <property type="match status" value="1"/>
</dbReference>
<dbReference type="InterPro" id="IPR006680">
    <property type="entry name" value="Amidohydro-rel"/>
</dbReference>
<dbReference type="InterPro" id="IPR051781">
    <property type="entry name" value="Metallo-dep_Hydrolase"/>
</dbReference>
<dbReference type="EMBL" id="SNZH01000005">
    <property type="protein sequence ID" value="TDR44998.1"/>
    <property type="molecule type" value="Genomic_DNA"/>
</dbReference>
<dbReference type="Proteomes" id="UP000295293">
    <property type="component" value="Unassembled WGS sequence"/>
</dbReference>
<evidence type="ECO:0000259" key="2">
    <source>
        <dbReference type="Pfam" id="PF01979"/>
    </source>
</evidence>
<keyword evidence="3" id="KW-0378">Hydrolase</keyword>
<gene>
    <name evidence="3" type="ORF">DFR29_105181</name>
</gene>
<dbReference type="InterPro" id="IPR011059">
    <property type="entry name" value="Metal-dep_hydrolase_composite"/>
</dbReference>
<dbReference type="PANTHER" id="PTHR43135">
    <property type="entry name" value="ALPHA-D-RIBOSE 1-METHYLPHOSPHONATE 5-TRIPHOSPHATE DIPHOSPHATASE"/>
    <property type="match status" value="1"/>
</dbReference>
<reference evidence="3 4" key="1">
    <citation type="submission" date="2019-03" db="EMBL/GenBank/DDBJ databases">
        <title>Genomic Encyclopedia of Type Strains, Phase IV (KMG-IV): sequencing the most valuable type-strain genomes for metagenomic binning, comparative biology and taxonomic classification.</title>
        <authorList>
            <person name="Goeker M."/>
        </authorList>
    </citation>
    <scope>NUCLEOTIDE SEQUENCE [LARGE SCALE GENOMIC DNA]</scope>
    <source>
        <strain evidence="3 4">DSM 21667</strain>
    </source>
</reference>
<name>A0A4R6Z0G5_9GAMM</name>
<dbReference type="GO" id="GO:0016810">
    <property type="term" value="F:hydrolase activity, acting on carbon-nitrogen (but not peptide) bonds"/>
    <property type="evidence" value="ECO:0007669"/>
    <property type="project" value="InterPro"/>
</dbReference>
<feature type="chain" id="PRO_5020663784" evidence="1">
    <location>
        <begin position="19"/>
        <end position="664"/>
    </location>
</feature>
<dbReference type="PANTHER" id="PTHR43135:SF3">
    <property type="entry name" value="ALPHA-D-RIBOSE 1-METHYLPHOSPHONATE 5-TRIPHOSPHATE DIPHOSPHATASE"/>
    <property type="match status" value="1"/>
</dbReference>
<dbReference type="AlphaFoldDB" id="A0A4R6Z0G5"/>
<evidence type="ECO:0000313" key="4">
    <source>
        <dbReference type="Proteomes" id="UP000295293"/>
    </source>
</evidence>
<keyword evidence="4" id="KW-1185">Reference proteome</keyword>
<dbReference type="Gene3D" id="2.30.40.10">
    <property type="entry name" value="Urease, subunit C, domain 1"/>
    <property type="match status" value="2"/>
</dbReference>
<evidence type="ECO:0000256" key="1">
    <source>
        <dbReference type="SAM" id="SignalP"/>
    </source>
</evidence>
<comment type="caution">
    <text evidence="3">The sequence shown here is derived from an EMBL/GenBank/DDBJ whole genome shotgun (WGS) entry which is preliminary data.</text>
</comment>
<feature type="domain" description="Amidohydrolase-related" evidence="2">
    <location>
        <begin position="551"/>
        <end position="647"/>
    </location>
</feature>
<feature type="signal peptide" evidence="1">
    <location>
        <begin position="1"/>
        <end position="18"/>
    </location>
</feature>
<dbReference type="SUPFAM" id="SSF51338">
    <property type="entry name" value="Composite domain of metallo-dependent hydrolases"/>
    <property type="match status" value="1"/>
</dbReference>
<dbReference type="Gene3D" id="3.20.20.140">
    <property type="entry name" value="Metal-dependent hydrolases"/>
    <property type="match status" value="3"/>
</dbReference>
<proteinExistence type="predicted"/>
<dbReference type="Pfam" id="PF01979">
    <property type="entry name" value="Amidohydro_1"/>
    <property type="match status" value="1"/>
</dbReference>
<protein>
    <submittedName>
        <fullName evidence="3">Imidazolonepropionase-like amidohydrolase</fullName>
    </submittedName>
</protein>
<accession>A0A4R6Z0G5</accession>
<sequence length="664" mass="72349">MRHACLIAVLLFSNGLLAAPARQDSFLMLDKVAGRQTVTQHKDGSLQVEFAYDDRDHGDQLSARWTLDAAGIPLHYEVSGHNYMKAPVREQFRREAGKASWQSLDGSGSSDSAAAAFYLPEDAPPELLGVLARALLQAPQQKLALLPDGQAQLQRVGSLTDRSNGDPRELTHYRISGLGFSPQSVWLDADGTALQASPWVSTLPQGREPLRAALLAAQRETETAWHAGLAQRLGRKPAGDLLIRNARLFDPRDGSVTPASSVLLRGERLLRVAPGATIDAGAAEILDARGRFLMPGLWDNHQHFDGVDGLLDIANGVTSARDLANDNDEFLRRVARFDAGTEIGPRVEKAGMIDGSGKYAGPTPMHVDTPEQALRAVDWYADRGYVQIKTYMSLKPELVPLIADRAHARGLRVSGHVPAFMSAEQFIQAGADEIQHFNYVVLNLLWPEVKETTLQSERFGKVAERARDFDPAQPRVRAFIDFLKRRHVVLDPTLGLFEMRLSGDPRKPVPGLETVFPRFPPSVRRGARSASYAVPKGQEAAYAAALPAMYKLLKALHDAGVTIVPGTDALAGYLLHHELALYVRAGIAPAEVLRLATLTSAEVMGVAHERGVIGNGKLADLILIDGDPTRNIDDTRRIDLVFKGGRIYEPAQIEAALGMTAGRQ</sequence>
<keyword evidence="1" id="KW-0732">Signal</keyword>
<evidence type="ECO:0000313" key="3">
    <source>
        <dbReference type="EMBL" id="TDR44998.1"/>
    </source>
</evidence>